<reference evidence="2" key="3">
    <citation type="submission" date="2025-09" db="UniProtKB">
        <authorList>
            <consortium name="Ensembl"/>
        </authorList>
    </citation>
    <scope>IDENTIFICATION</scope>
</reference>
<evidence type="ECO:0000256" key="1">
    <source>
        <dbReference type="SAM" id="MobiDB-lite"/>
    </source>
</evidence>
<name>A0A087XDQ0_POEFO</name>
<reference evidence="3" key="1">
    <citation type="submission" date="2013-10" db="EMBL/GenBank/DDBJ databases">
        <authorList>
            <person name="Schartl M."/>
            <person name="Warren W."/>
        </authorList>
    </citation>
    <scope>NUCLEOTIDE SEQUENCE [LARGE SCALE GENOMIC DNA]</scope>
    <source>
        <strain evidence="3">female</strain>
    </source>
</reference>
<sequence>GGPQLPARVLLLDVLHDHSFLLLGLLCSLGRLSRDFLGVNGLDDSDSHSLPHVTHGGSYQGEGSWRRAPPPWASGGS</sequence>
<proteinExistence type="predicted"/>
<dbReference type="AlphaFoldDB" id="A0A087XDQ0"/>
<dbReference type="OMA" id="HDHSFLL"/>
<evidence type="ECO:0000313" key="2">
    <source>
        <dbReference type="Ensembl" id="ENSPFOP00000003903.1"/>
    </source>
</evidence>
<dbReference type="EMBL" id="AYCK01008111">
    <property type="status" value="NOT_ANNOTATED_CDS"/>
    <property type="molecule type" value="Genomic_DNA"/>
</dbReference>
<keyword evidence="3" id="KW-1185">Reference proteome</keyword>
<feature type="compositionally biased region" description="Pro residues" evidence="1">
    <location>
        <begin position="68"/>
        <end position="77"/>
    </location>
</feature>
<reference evidence="2" key="2">
    <citation type="submission" date="2025-08" db="UniProtKB">
        <authorList>
            <consortium name="Ensembl"/>
        </authorList>
    </citation>
    <scope>IDENTIFICATION</scope>
</reference>
<dbReference type="Ensembl" id="ENSPFOT00000003911.1">
    <property type="protein sequence ID" value="ENSPFOP00000003903.1"/>
    <property type="gene ID" value="ENSPFOG00000004052.1"/>
</dbReference>
<accession>A0A087XDQ0</accession>
<protein>
    <submittedName>
        <fullName evidence="2">Uncharacterized protein</fullName>
    </submittedName>
</protein>
<evidence type="ECO:0000313" key="3">
    <source>
        <dbReference type="Proteomes" id="UP000028760"/>
    </source>
</evidence>
<feature type="region of interest" description="Disordered" evidence="1">
    <location>
        <begin position="44"/>
        <end position="77"/>
    </location>
</feature>
<organism evidence="2 3">
    <name type="scientific">Poecilia formosa</name>
    <name type="common">Amazon molly</name>
    <name type="synonym">Limia formosa</name>
    <dbReference type="NCBI Taxonomy" id="48698"/>
    <lineage>
        <taxon>Eukaryota</taxon>
        <taxon>Metazoa</taxon>
        <taxon>Chordata</taxon>
        <taxon>Craniata</taxon>
        <taxon>Vertebrata</taxon>
        <taxon>Euteleostomi</taxon>
        <taxon>Actinopterygii</taxon>
        <taxon>Neopterygii</taxon>
        <taxon>Teleostei</taxon>
        <taxon>Neoteleostei</taxon>
        <taxon>Acanthomorphata</taxon>
        <taxon>Ovalentaria</taxon>
        <taxon>Atherinomorphae</taxon>
        <taxon>Cyprinodontiformes</taxon>
        <taxon>Poeciliidae</taxon>
        <taxon>Poeciliinae</taxon>
        <taxon>Poecilia</taxon>
    </lineage>
</organism>
<dbReference type="Proteomes" id="UP000028760">
    <property type="component" value="Unassembled WGS sequence"/>
</dbReference>